<name>A0A327JI31_9HYPH</name>
<organism evidence="1 2">
    <name type="scientific">Rhodobium orientis</name>
    <dbReference type="NCBI Taxonomy" id="34017"/>
    <lineage>
        <taxon>Bacteria</taxon>
        <taxon>Pseudomonadati</taxon>
        <taxon>Pseudomonadota</taxon>
        <taxon>Alphaproteobacteria</taxon>
        <taxon>Hyphomicrobiales</taxon>
        <taxon>Rhodobiaceae</taxon>
        <taxon>Rhodobium</taxon>
    </lineage>
</organism>
<dbReference type="EMBL" id="NPEV01000038">
    <property type="protein sequence ID" value="RAI25949.1"/>
    <property type="molecule type" value="Genomic_DNA"/>
</dbReference>
<gene>
    <name evidence="1" type="ORF">CH339_16045</name>
</gene>
<keyword evidence="2" id="KW-1185">Reference proteome</keyword>
<evidence type="ECO:0000313" key="1">
    <source>
        <dbReference type="EMBL" id="RAI25949.1"/>
    </source>
</evidence>
<reference evidence="1 2" key="1">
    <citation type="submission" date="2017-07" db="EMBL/GenBank/DDBJ databases">
        <title>Draft Genome Sequences of Select Purple Nonsulfur Bacteria.</title>
        <authorList>
            <person name="Lasarre B."/>
            <person name="Mckinlay J.B."/>
        </authorList>
    </citation>
    <scope>NUCLEOTIDE SEQUENCE [LARGE SCALE GENOMIC DNA]</scope>
    <source>
        <strain evidence="1 2">DSM 11290</strain>
    </source>
</reference>
<proteinExistence type="predicted"/>
<sequence>MKRIPQLVEVDTMGKLLRGSSRSWVGNAQRHGALVIDRYHDPVYIQTERVLEDQHVTLVPVSCR</sequence>
<evidence type="ECO:0000313" key="2">
    <source>
        <dbReference type="Proteomes" id="UP000249299"/>
    </source>
</evidence>
<comment type="caution">
    <text evidence="1">The sequence shown here is derived from an EMBL/GenBank/DDBJ whole genome shotgun (WGS) entry which is preliminary data.</text>
</comment>
<protein>
    <submittedName>
        <fullName evidence="1">Uncharacterized protein</fullName>
    </submittedName>
</protein>
<dbReference type="AlphaFoldDB" id="A0A327JI31"/>
<dbReference type="Proteomes" id="UP000249299">
    <property type="component" value="Unassembled WGS sequence"/>
</dbReference>
<accession>A0A327JI31</accession>